<evidence type="ECO:0000313" key="10">
    <source>
        <dbReference type="Proteomes" id="UP001603857"/>
    </source>
</evidence>
<feature type="region of interest" description="Disordered" evidence="7">
    <location>
        <begin position="203"/>
        <end position="222"/>
    </location>
</feature>
<evidence type="ECO:0000313" key="9">
    <source>
        <dbReference type="EMBL" id="KAL2338090.1"/>
    </source>
</evidence>
<feature type="domain" description="OVATE" evidence="8">
    <location>
        <begin position="136"/>
        <end position="199"/>
    </location>
</feature>
<dbReference type="Proteomes" id="UP001603857">
    <property type="component" value="Unassembled WGS sequence"/>
</dbReference>
<sequence length="246" mass="28482">MPRNKIQKSIREYMWKMKGSHRSPIHLPSKKWMMSGCKHPRTHSMDMDKVVTTPNNVKDDQAMLADIDRFLLENFKSLFLEDIQQTTHHSSTRFLQDSHHSSLFTDTTTDAGSSSTASTETDHHQTTVVPDNCLVLLANSASPAEDFRRSMQGMVEARIRNHVNVDWDFMEELFHCHMNLNHKNVHKFILSAFVDVVSAMRRQPENQDHPKEIPQAEPKPRSVRTVKIGRELHKNTKEITLEFESL</sequence>
<keyword evidence="5 6" id="KW-0539">Nucleus</keyword>
<dbReference type="NCBIfam" id="TIGR01568">
    <property type="entry name" value="A_thal_3678"/>
    <property type="match status" value="1"/>
</dbReference>
<proteinExistence type="predicted"/>
<accession>A0ABD1MSQ4</accession>
<keyword evidence="4 6" id="KW-0804">Transcription</keyword>
<dbReference type="PROSITE" id="PS51754">
    <property type="entry name" value="OVATE"/>
    <property type="match status" value="1"/>
</dbReference>
<comment type="subcellular location">
    <subcellularLocation>
        <location evidence="1 6">Nucleus</location>
    </subcellularLocation>
</comment>
<evidence type="ECO:0000256" key="6">
    <source>
        <dbReference type="RuleBase" id="RU367028"/>
    </source>
</evidence>
<keyword evidence="10" id="KW-1185">Reference proteome</keyword>
<evidence type="ECO:0000256" key="2">
    <source>
        <dbReference type="ARBA" id="ARBA00022491"/>
    </source>
</evidence>
<dbReference type="GO" id="GO:0005634">
    <property type="term" value="C:nucleus"/>
    <property type="evidence" value="ECO:0007669"/>
    <property type="project" value="UniProtKB-SubCell"/>
</dbReference>
<dbReference type="AlphaFoldDB" id="A0ABD1MSQ4"/>
<evidence type="ECO:0000256" key="5">
    <source>
        <dbReference type="ARBA" id="ARBA00023242"/>
    </source>
</evidence>
<evidence type="ECO:0000256" key="4">
    <source>
        <dbReference type="ARBA" id="ARBA00023163"/>
    </source>
</evidence>
<dbReference type="PANTHER" id="PTHR33057:SF203">
    <property type="entry name" value="TRANSCRIPTION REPRESSOR"/>
    <property type="match status" value="1"/>
</dbReference>
<feature type="compositionally biased region" description="Basic and acidic residues" evidence="7">
    <location>
        <begin position="203"/>
        <end position="220"/>
    </location>
</feature>
<dbReference type="InterPro" id="IPR038933">
    <property type="entry name" value="Ovate"/>
</dbReference>
<name>A0ABD1MSQ4_9FABA</name>
<dbReference type="GO" id="GO:0045892">
    <property type="term" value="P:negative regulation of DNA-templated transcription"/>
    <property type="evidence" value="ECO:0007669"/>
    <property type="project" value="UniProtKB-UniRule"/>
</dbReference>
<evidence type="ECO:0000256" key="7">
    <source>
        <dbReference type="SAM" id="MobiDB-lite"/>
    </source>
</evidence>
<protein>
    <recommendedName>
        <fullName evidence="6">Transcription repressor</fullName>
    </recommendedName>
    <alternativeName>
        <fullName evidence="6">Ovate family protein</fullName>
    </alternativeName>
</protein>
<dbReference type="Pfam" id="PF04844">
    <property type="entry name" value="Ovate"/>
    <property type="match status" value="1"/>
</dbReference>
<reference evidence="9 10" key="1">
    <citation type="submission" date="2024-08" db="EMBL/GenBank/DDBJ databases">
        <title>Insights into the chromosomal genome structure of Flemingia macrophylla.</title>
        <authorList>
            <person name="Ding Y."/>
            <person name="Zhao Y."/>
            <person name="Bi W."/>
            <person name="Wu M."/>
            <person name="Zhao G."/>
            <person name="Gong Y."/>
            <person name="Li W."/>
            <person name="Zhang P."/>
        </authorList>
    </citation>
    <scope>NUCLEOTIDE SEQUENCE [LARGE SCALE GENOMIC DNA]</scope>
    <source>
        <strain evidence="9">DYQJB</strain>
        <tissue evidence="9">Leaf</tissue>
    </source>
</reference>
<comment type="caution">
    <text evidence="9">The sequence shown here is derived from an EMBL/GenBank/DDBJ whole genome shotgun (WGS) entry which is preliminary data.</text>
</comment>
<dbReference type="PANTHER" id="PTHR33057">
    <property type="entry name" value="TRANSCRIPTION REPRESSOR OFP7-RELATED"/>
    <property type="match status" value="1"/>
</dbReference>
<dbReference type="InterPro" id="IPR006458">
    <property type="entry name" value="Ovate_C"/>
</dbReference>
<evidence type="ECO:0000256" key="1">
    <source>
        <dbReference type="ARBA" id="ARBA00004123"/>
    </source>
</evidence>
<keyword evidence="2 6" id="KW-0678">Repressor</keyword>
<evidence type="ECO:0000259" key="8">
    <source>
        <dbReference type="PROSITE" id="PS51754"/>
    </source>
</evidence>
<feature type="compositionally biased region" description="Low complexity" evidence="7">
    <location>
        <begin position="106"/>
        <end position="119"/>
    </location>
</feature>
<gene>
    <name evidence="9" type="ORF">Fmac_012536</name>
</gene>
<organism evidence="9 10">
    <name type="scientific">Flemingia macrophylla</name>
    <dbReference type="NCBI Taxonomy" id="520843"/>
    <lineage>
        <taxon>Eukaryota</taxon>
        <taxon>Viridiplantae</taxon>
        <taxon>Streptophyta</taxon>
        <taxon>Embryophyta</taxon>
        <taxon>Tracheophyta</taxon>
        <taxon>Spermatophyta</taxon>
        <taxon>Magnoliopsida</taxon>
        <taxon>eudicotyledons</taxon>
        <taxon>Gunneridae</taxon>
        <taxon>Pentapetalae</taxon>
        <taxon>rosids</taxon>
        <taxon>fabids</taxon>
        <taxon>Fabales</taxon>
        <taxon>Fabaceae</taxon>
        <taxon>Papilionoideae</taxon>
        <taxon>50 kb inversion clade</taxon>
        <taxon>NPAAA clade</taxon>
        <taxon>indigoferoid/millettioid clade</taxon>
        <taxon>Phaseoleae</taxon>
        <taxon>Flemingia</taxon>
    </lineage>
</organism>
<feature type="region of interest" description="Disordered" evidence="7">
    <location>
        <begin position="106"/>
        <end position="125"/>
    </location>
</feature>
<comment type="function">
    <text evidence="6">Transcriptional repressor that regulates multiple aspects of plant growth and development.</text>
</comment>
<keyword evidence="3 6" id="KW-0805">Transcription regulation</keyword>
<evidence type="ECO:0000256" key="3">
    <source>
        <dbReference type="ARBA" id="ARBA00023015"/>
    </source>
</evidence>
<dbReference type="EMBL" id="JBGMDY010000004">
    <property type="protein sequence ID" value="KAL2338090.1"/>
    <property type="molecule type" value="Genomic_DNA"/>
</dbReference>